<keyword evidence="2" id="KW-1185">Reference proteome</keyword>
<accession>A0AAV1B3N5</accession>
<gene>
    <name evidence="1" type="ORF">VFH_VI015680</name>
</gene>
<protein>
    <submittedName>
        <fullName evidence="1">Uncharacterized protein</fullName>
    </submittedName>
</protein>
<sequence>MMVNPEEANSLAAMKFLLTLLSTRKRIGYPPPKHPYTFISLPNSISINRIPWIFIMLHGLKFWFNLDTGNLNFGILLAMGLEGEKLPRKLPCLFPHDSVSSIIYVMEETILQQLLGSSTISSSGTCL</sequence>
<dbReference type="AlphaFoldDB" id="A0AAV1B3N5"/>
<name>A0AAV1B3N5_VICFA</name>
<dbReference type="Proteomes" id="UP001157006">
    <property type="component" value="Chromosome 6"/>
</dbReference>
<organism evidence="1 2">
    <name type="scientific">Vicia faba</name>
    <name type="common">Broad bean</name>
    <name type="synonym">Faba vulgaris</name>
    <dbReference type="NCBI Taxonomy" id="3906"/>
    <lineage>
        <taxon>Eukaryota</taxon>
        <taxon>Viridiplantae</taxon>
        <taxon>Streptophyta</taxon>
        <taxon>Embryophyta</taxon>
        <taxon>Tracheophyta</taxon>
        <taxon>Spermatophyta</taxon>
        <taxon>Magnoliopsida</taxon>
        <taxon>eudicotyledons</taxon>
        <taxon>Gunneridae</taxon>
        <taxon>Pentapetalae</taxon>
        <taxon>rosids</taxon>
        <taxon>fabids</taxon>
        <taxon>Fabales</taxon>
        <taxon>Fabaceae</taxon>
        <taxon>Papilionoideae</taxon>
        <taxon>50 kb inversion clade</taxon>
        <taxon>NPAAA clade</taxon>
        <taxon>Hologalegina</taxon>
        <taxon>IRL clade</taxon>
        <taxon>Fabeae</taxon>
        <taxon>Vicia</taxon>
    </lineage>
</organism>
<evidence type="ECO:0000313" key="2">
    <source>
        <dbReference type="Proteomes" id="UP001157006"/>
    </source>
</evidence>
<proteinExistence type="predicted"/>
<reference evidence="1 2" key="1">
    <citation type="submission" date="2023-01" db="EMBL/GenBank/DDBJ databases">
        <authorList>
            <person name="Kreplak J."/>
        </authorList>
    </citation>
    <scope>NUCLEOTIDE SEQUENCE [LARGE SCALE GENOMIC DNA]</scope>
</reference>
<evidence type="ECO:0000313" key="1">
    <source>
        <dbReference type="EMBL" id="CAI8616153.1"/>
    </source>
</evidence>
<dbReference type="EMBL" id="OX451741">
    <property type="protein sequence ID" value="CAI8616153.1"/>
    <property type="molecule type" value="Genomic_DNA"/>
</dbReference>